<feature type="transmembrane region" description="Helical" evidence="5">
    <location>
        <begin position="35"/>
        <end position="59"/>
    </location>
</feature>
<dbReference type="Pfam" id="PF01699">
    <property type="entry name" value="Na_Ca_ex"/>
    <property type="match status" value="2"/>
</dbReference>
<keyword evidence="7" id="KW-0614">Plasmid</keyword>
<evidence type="ECO:0000313" key="7">
    <source>
        <dbReference type="EMBL" id="BDD12686.1"/>
    </source>
</evidence>
<dbReference type="AlphaFoldDB" id="A0AAU9DHV9"/>
<evidence type="ECO:0000256" key="3">
    <source>
        <dbReference type="ARBA" id="ARBA00022989"/>
    </source>
</evidence>
<dbReference type="GO" id="GO:0006874">
    <property type="term" value="P:intracellular calcium ion homeostasis"/>
    <property type="evidence" value="ECO:0007669"/>
    <property type="project" value="TreeGrafter"/>
</dbReference>
<gene>
    <name evidence="7" type="ORF">FUAX_51180</name>
</gene>
<keyword evidence="4 5" id="KW-0472">Membrane</keyword>
<dbReference type="InterPro" id="IPR004481">
    <property type="entry name" value="K/Na/Ca-exchanger"/>
</dbReference>
<dbReference type="PANTHER" id="PTHR10846">
    <property type="entry name" value="SODIUM/POTASSIUM/CALCIUM EXCHANGER"/>
    <property type="match status" value="1"/>
</dbReference>
<organism evidence="7 8">
    <name type="scientific">Fulvitalea axinellae</name>
    <dbReference type="NCBI Taxonomy" id="1182444"/>
    <lineage>
        <taxon>Bacteria</taxon>
        <taxon>Pseudomonadati</taxon>
        <taxon>Bacteroidota</taxon>
        <taxon>Cytophagia</taxon>
        <taxon>Cytophagales</taxon>
        <taxon>Persicobacteraceae</taxon>
        <taxon>Fulvitalea</taxon>
    </lineage>
</organism>
<geneLocation type="plasmid" evidence="7 8">
    <name>pFA6</name>
</geneLocation>
<evidence type="ECO:0000256" key="5">
    <source>
        <dbReference type="SAM" id="Phobius"/>
    </source>
</evidence>
<feature type="transmembrane region" description="Helical" evidence="5">
    <location>
        <begin position="6"/>
        <end position="23"/>
    </location>
</feature>
<feature type="transmembrane region" description="Helical" evidence="5">
    <location>
        <begin position="171"/>
        <end position="194"/>
    </location>
</feature>
<evidence type="ECO:0000256" key="2">
    <source>
        <dbReference type="ARBA" id="ARBA00022692"/>
    </source>
</evidence>
<feature type="transmembrane region" description="Helical" evidence="5">
    <location>
        <begin position="236"/>
        <end position="257"/>
    </location>
</feature>
<dbReference type="KEGG" id="fax:FUAX_51180"/>
<evidence type="ECO:0000256" key="1">
    <source>
        <dbReference type="ARBA" id="ARBA00004141"/>
    </source>
</evidence>
<keyword evidence="2 5" id="KW-0812">Transmembrane</keyword>
<keyword evidence="3 5" id="KW-1133">Transmembrane helix</keyword>
<dbReference type="RefSeq" id="WP_338395990.1">
    <property type="nucleotide sequence ID" value="NZ_AP025320.1"/>
</dbReference>
<proteinExistence type="predicted"/>
<accession>A0AAU9DHV9</accession>
<sequence length="317" mass="34183">MVFSVLLVIIGFAMLIIGANWLVDGASSLAKRYKISDLAIGLTIVAFGTSAPELVVNVIASSKGYSDIVLGNIIGSNNFNLFIILGISGLVFPISVQSSTAWKEIPISLTATLFLLLLANDFYTSQNTSIDRLDASVMLILFLAFLYYAFTQTKTESNEDNSPANVPTLKIWLLIIFGLTGLIVGGQLVVNYSVKIASELGVSEKVIGLTIVAAGTSLPELVTSLVAALKRNSDIAIGNVLGSNVFNILLILSVSSMVKPVGFNPDFNADLYILLGGTAFLFIAMFTGKKKKLDRWEAGLLLRFYLLYTCYLVLKEV</sequence>
<evidence type="ECO:0000259" key="6">
    <source>
        <dbReference type="Pfam" id="PF01699"/>
    </source>
</evidence>
<feature type="transmembrane region" description="Helical" evidence="5">
    <location>
        <begin position="269"/>
        <end position="286"/>
    </location>
</feature>
<dbReference type="PANTHER" id="PTHR10846:SF8">
    <property type="entry name" value="INNER MEMBRANE PROTEIN YRBG"/>
    <property type="match status" value="1"/>
</dbReference>
<comment type="subcellular location">
    <subcellularLocation>
        <location evidence="1">Membrane</location>
        <topology evidence="1">Multi-pass membrane protein</topology>
    </subcellularLocation>
</comment>
<keyword evidence="8" id="KW-1185">Reference proteome</keyword>
<dbReference type="Gene3D" id="1.20.1420.30">
    <property type="entry name" value="NCX, central ion-binding region"/>
    <property type="match status" value="1"/>
</dbReference>
<dbReference type="InterPro" id="IPR004837">
    <property type="entry name" value="NaCa_Exmemb"/>
</dbReference>
<dbReference type="GO" id="GO:0005262">
    <property type="term" value="F:calcium channel activity"/>
    <property type="evidence" value="ECO:0007669"/>
    <property type="project" value="TreeGrafter"/>
</dbReference>
<feature type="domain" description="Sodium/calcium exchanger membrane region" evidence="6">
    <location>
        <begin position="4"/>
        <end position="150"/>
    </location>
</feature>
<protein>
    <submittedName>
        <fullName evidence="7">K+-dependent Na+/Ca+ exchanger</fullName>
    </submittedName>
</protein>
<evidence type="ECO:0000256" key="4">
    <source>
        <dbReference type="ARBA" id="ARBA00023136"/>
    </source>
</evidence>
<evidence type="ECO:0000313" key="8">
    <source>
        <dbReference type="Proteomes" id="UP001348817"/>
    </source>
</evidence>
<dbReference type="Proteomes" id="UP001348817">
    <property type="component" value="Plasmid pFA6"/>
</dbReference>
<feature type="transmembrane region" description="Helical" evidence="5">
    <location>
        <begin position="79"/>
        <end position="96"/>
    </location>
</feature>
<dbReference type="NCBIfam" id="TIGR00367">
    <property type="entry name" value="calcium/sodium antiporter"/>
    <property type="match status" value="1"/>
</dbReference>
<feature type="domain" description="Sodium/calcium exchanger membrane region" evidence="6">
    <location>
        <begin position="171"/>
        <end position="313"/>
    </location>
</feature>
<feature type="transmembrane region" description="Helical" evidence="5">
    <location>
        <begin position="206"/>
        <end position="229"/>
    </location>
</feature>
<dbReference type="GO" id="GO:0008273">
    <property type="term" value="F:calcium, potassium:sodium antiporter activity"/>
    <property type="evidence" value="ECO:0007669"/>
    <property type="project" value="TreeGrafter"/>
</dbReference>
<dbReference type="EMBL" id="AP025320">
    <property type="protein sequence ID" value="BDD12686.1"/>
    <property type="molecule type" value="Genomic_DNA"/>
</dbReference>
<reference evidence="7 8" key="1">
    <citation type="submission" date="2021-12" db="EMBL/GenBank/DDBJ databases">
        <title>Genome sequencing of bacteria with rrn-lacking chromosome and rrn-plasmid.</title>
        <authorList>
            <person name="Anda M."/>
            <person name="Iwasaki W."/>
        </authorList>
    </citation>
    <scope>NUCLEOTIDE SEQUENCE [LARGE SCALE GENOMIC DNA]</scope>
    <source>
        <strain evidence="7 8">DSM 100852</strain>
        <plasmid evidence="7 8">pFA6</plasmid>
    </source>
</reference>
<feature type="transmembrane region" description="Helical" evidence="5">
    <location>
        <begin position="135"/>
        <end position="150"/>
    </location>
</feature>
<dbReference type="InterPro" id="IPR044880">
    <property type="entry name" value="NCX_ion-bd_dom_sf"/>
</dbReference>
<name>A0AAU9DHV9_9BACT</name>
<dbReference type="GO" id="GO:0005886">
    <property type="term" value="C:plasma membrane"/>
    <property type="evidence" value="ECO:0007669"/>
    <property type="project" value="TreeGrafter"/>
</dbReference>